<dbReference type="InterPro" id="IPR029063">
    <property type="entry name" value="SAM-dependent_MTases_sf"/>
</dbReference>
<evidence type="ECO:0000313" key="1">
    <source>
        <dbReference type="EMBL" id="QDB73374.1"/>
    </source>
</evidence>
<accession>A0A4Y5TVG5</accession>
<sequence length="200" mass="22882">MLSTKYYNENAVDLARFYHSLDRSQVVPKEWGLTGANVLDFGCGAGADVLYMLERLASVTCYEPSHLVGSIFHKLHQNKSVLHNRDVLDIYTDYELLYKCLLEKAGTFHYVLCSAVFQHLTMSQQMAAIKLFAIALEPGGIATVSWRTDPYDDGDDRVHYEVDSLWLALYAKRNGFRVTWDHYTTDDRGVGFKTLTLQRR</sequence>
<reference evidence="1 2" key="1">
    <citation type="submission" date="2019-04" db="EMBL/GenBank/DDBJ databases">
        <authorList>
            <person name="Gao M."/>
            <person name="Bai C."/>
            <person name="Tong Y."/>
            <person name="Xu X."/>
        </authorList>
    </citation>
    <scope>NUCLEOTIDE SEQUENCE [LARGE SCALE GENOMIC DNA]</scope>
    <source>
        <strain evidence="1 2">Vibrio alginolyticus VA1</strain>
    </source>
</reference>
<dbReference type="Proteomes" id="UP000318470">
    <property type="component" value="Segment"/>
</dbReference>
<dbReference type="Pfam" id="PF13489">
    <property type="entry name" value="Methyltransf_23"/>
    <property type="match status" value="1"/>
</dbReference>
<dbReference type="KEGG" id="vg:55616211"/>
<name>A0A4Y5TVG5_9CAUD</name>
<dbReference type="Gene3D" id="3.40.50.150">
    <property type="entry name" value="Vaccinia Virus protein VP39"/>
    <property type="match status" value="1"/>
</dbReference>
<dbReference type="GO" id="GO:0008168">
    <property type="term" value="F:methyltransferase activity"/>
    <property type="evidence" value="ECO:0007669"/>
    <property type="project" value="UniProtKB-KW"/>
</dbReference>
<dbReference type="SUPFAM" id="SSF53335">
    <property type="entry name" value="S-adenosyl-L-methionine-dependent methyltransferases"/>
    <property type="match status" value="1"/>
</dbReference>
<dbReference type="RefSeq" id="YP_009845848.1">
    <property type="nucleotide sequence ID" value="NC_048765.1"/>
</dbReference>
<keyword evidence="2" id="KW-1185">Reference proteome</keyword>
<keyword evidence="1" id="KW-0489">Methyltransferase</keyword>
<dbReference type="GO" id="GO:0032259">
    <property type="term" value="P:methylation"/>
    <property type="evidence" value="ECO:0007669"/>
    <property type="project" value="UniProtKB-KW"/>
</dbReference>
<organism evidence="1 2">
    <name type="scientific">Vibrio phage VAP7</name>
    <dbReference type="NCBI Taxonomy" id="2584487"/>
    <lineage>
        <taxon>Viruses</taxon>
        <taxon>Duplodnaviria</taxon>
        <taxon>Heunggongvirae</taxon>
        <taxon>Uroviricota</taxon>
        <taxon>Caudoviricetes</taxon>
        <taxon>Pantevenvirales</taxon>
        <taxon>Ackermannviridae</taxon>
        <taxon>Vapseptimavirus</taxon>
        <taxon>Vapseptimavirus VAP7</taxon>
    </lineage>
</organism>
<dbReference type="EMBL" id="MK795384">
    <property type="protein sequence ID" value="QDB73374.1"/>
    <property type="molecule type" value="Genomic_DNA"/>
</dbReference>
<proteinExistence type="predicted"/>
<evidence type="ECO:0000313" key="2">
    <source>
        <dbReference type="Proteomes" id="UP000318470"/>
    </source>
</evidence>
<dbReference type="CDD" id="cd02440">
    <property type="entry name" value="AdoMet_MTases"/>
    <property type="match status" value="1"/>
</dbReference>
<protein>
    <submittedName>
        <fullName evidence="1">Methyltransferase domain-containing protein</fullName>
    </submittedName>
</protein>
<dbReference type="GeneID" id="55616211"/>
<keyword evidence="1" id="KW-0808">Transferase</keyword>